<evidence type="ECO:0000256" key="2">
    <source>
        <dbReference type="SAM" id="MobiDB-lite"/>
    </source>
</evidence>
<evidence type="ECO:0000313" key="4">
    <source>
        <dbReference type="EMBL" id="WVZ72398.1"/>
    </source>
</evidence>
<evidence type="ECO:0000256" key="3">
    <source>
        <dbReference type="SAM" id="SignalP"/>
    </source>
</evidence>
<feature type="chain" id="PRO_5042904926" evidence="3">
    <location>
        <begin position="21"/>
        <end position="213"/>
    </location>
</feature>
<accession>A0AAQ3TF54</accession>
<proteinExistence type="predicted"/>
<evidence type="ECO:0000313" key="5">
    <source>
        <dbReference type="Proteomes" id="UP001341281"/>
    </source>
</evidence>
<dbReference type="PANTHER" id="PTHR33470">
    <property type="entry name" value="OS01G0164075 PROTEIN"/>
    <property type="match status" value="1"/>
</dbReference>
<protein>
    <submittedName>
        <fullName evidence="4">Uncharacterized protein</fullName>
    </submittedName>
</protein>
<organism evidence="4 5">
    <name type="scientific">Paspalum notatum var. saurae</name>
    <dbReference type="NCBI Taxonomy" id="547442"/>
    <lineage>
        <taxon>Eukaryota</taxon>
        <taxon>Viridiplantae</taxon>
        <taxon>Streptophyta</taxon>
        <taxon>Embryophyta</taxon>
        <taxon>Tracheophyta</taxon>
        <taxon>Spermatophyta</taxon>
        <taxon>Magnoliopsida</taxon>
        <taxon>Liliopsida</taxon>
        <taxon>Poales</taxon>
        <taxon>Poaceae</taxon>
        <taxon>PACMAD clade</taxon>
        <taxon>Panicoideae</taxon>
        <taxon>Andropogonodae</taxon>
        <taxon>Paspaleae</taxon>
        <taxon>Paspalinae</taxon>
        <taxon>Paspalum</taxon>
    </lineage>
</organism>
<keyword evidence="5" id="KW-1185">Reference proteome</keyword>
<dbReference type="PANTHER" id="PTHR33470:SF4">
    <property type="entry name" value="OS01G0164025 PROTEIN"/>
    <property type="match status" value="1"/>
</dbReference>
<dbReference type="AlphaFoldDB" id="A0AAQ3TF54"/>
<feature type="signal peptide" evidence="3">
    <location>
        <begin position="1"/>
        <end position="20"/>
    </location>
</feature>
<reference evidence="4 5" key="1">
    <citation type="submission" date="2024-02" db="EMBL/GenBank/DDBJ databases">
        <title>High-quality chromosome-scale genome assembly of Pensacola bahiagrass (Paspalum notatum Flugge var. saurae).</title>
        <authorList>
            <person name="Vega J.M."/>
            <person name="Podio M."/>
            <person name="Orjuela J."/>
            <person name="Siena L.A."/>
            <person name="Pessino S.C."/>
            <person name="Combes M.C."/>
            <person name="Mariac C."/>
            <person name="Albertini E."/>
            <person name="Pupilli F."/>
            <person name="Ortiz J.P.A."/>
            <person name="Leblanc O."/>
        </authorList>
    </citation>
    <scope>NUCLEOTIDE SEQUENCE [LARGE SCALE GENOMIC DNA]</scope>
    <source>
        <strain evidence="4">R1</strain>
        <tissue evidence="4">Leaf</tissue>
    </source>
</reference>
<evidence type="ECO:0000256" key="1">
    <source>
        <dbReference type="ARBA" id="ARBA00022729"/>
    </source>
</evidence>
<feature type="compositionally biased region" description="Pro residues" evidence="2">
    <location>
        <begin position="29"/>
        <end position="60"/>
    </location>
</feature>
<dbReference type="EMBL" id="CP144748">
    <property type="protein sequence ID" value="WVZ72398.1"/>
    <property type="molecule type" value="Genomic_DNA"/>
</dbReference>
<name>A0AAQ3TF54_PASNO</name>
<dbReference type="Pfam" id="PF01190">
    <property type="entry name" value="Pollen_Ole_e_1"/>
    <property type="match status" value="1"/>
</dbReference>
<gene>
    <name evidence="4" type="ORF">U9M48_020865</name>
</gene>
<dbReference type="GO" id="GO:0071944">
    <property type="term" value="C:cell periphery"/>
    <property type="evidence" value="ECO:0007669"/>
    <property type="project" value="TreeGrafter"/>
</dbReference>
<dbReference type="Proteomes" id="UP001341281">
    <property type="component" value="Chromosome 04"/>
</dbReference>
<sequence length="213" mass="22385">MAAFLHIAVLVSLLAAGAMADGYGQTPSPSTPAPTTPTPAPYTPTPATPTPTPTPAPYTPPAAHGGDEKKLVVVRVEGVVLCQSCAHRGSQSLDGAAPLPGAKVTVTCRDKKNRVLAYRRPVADSNGYFHAEFGVERAGDYFSKDPSKACFVRLLSSPDAKCNLVTNINGGLEGAPVRDEGKRWTDQRGVENAVYAAGPLAFKPAMCVPTRHY</sequence>
<keyword evidence="1 3" id="KW-0732">Signal</keyword>
<feature type="region of interest" description="Disordered" evidence="2">
    <location>
        <begin position="24"/>
        <end position="64"/>
    </location>
</feature>